<keyword evidence="7 12" id="KW-0808">Transferase</keyword>
<evidence type="ECO:0000256" key="8">
    <source>
        <dbReference type="ARBA" id="ARBA00022737"/>
    </source>
</evidence>
<dbReference type="InterPro" id="IPR023366">
    <property type="entry name" value="ATP_synth_asu-like_sf"/>
</dbReference>
<reference evidence="12 13" key="1">
    <citation type="submission" date="2019-02" db="EMBL/GenBank/DDBJ databases">
        <authorList>
            <consortium name="Pathogen Informatics"/>
        </authorList>
    </citation>
    <scope>NUCLEOTIDE SEQUENCE [LARGE SCALE GENOMIC DNA]</scope>
    <source>
        <strain evidence="12 13">3012STDY7089603</strain>
    </source>
</reference>
<evidence type="ECO:0000256" key="3">
    <source>
        <dbReference type="ARBA" id="ARBA00004887"/>
    </source>
</evidence>
<comment type="pathway">
    <text evidence="3">Cofactor biosynthesis; riboflavin biosynthesis; riboflavin from 2-hydroxy-3-oxobutyl phosphate and 5-amino-6-(D-ribitylamino)uracil: step 2/2.</text>
</comment>
<dbReference type="PIRSF" id="PIRSF000498">
    <property type="entry name" value="Riboflavin_syn_A"/>
    <property type="match status" value="1"/>
</dbReference>
<dbReference type="Gene3D" id="2.40.30.20">
    <property type="match status" value="2"/>
</dbReference>
<dbReference type="PROSITE" id="PS51177">
    <property type="entry name" value="LUMAZINE_BIND"/>
    <property type="match status" value="2"/>
</dbReference>
<evidence type="ECO:0000313" key="13">
    <source>
        <dbReference type="Proteomes" id="UP000377798"/>
    </source>
</evidence>
<feature type="repeat" description="Lumazine-binding" evidence="10">
    <location>
        <begin position="97"/>
        <end position="193"/>
    </location>
</feature>
<evidence type="ECO:0000256" key="5">
    <source>
        <dbReference type="ARBA" id="ARBA00013950"/>
    </source>
</evidence>
<feature type="domain" description="Lumazine-binding" evidence="11">
    <location>
        <begin position="1"/>
        <end position="96"/>
    </location>
</feature>
<dbReference type="NCBIfam" id="TIGR00187">
    <property type="entry name" value="ribE"/>
    <property type="match status" value="1"/>
</dbReference>
<dbReference type="GO" id="GO:0004746">
    <property type="term" value="F:riboflavin synthase activity"/>
    <property type="evidence" value="ECO:0007669"/>
    <property type="project" value="UniProtKB-UniRule"/>
</dbReference>
<dbReference type="RefSeq" id="WP_131748491.1">
    <property type="nucleotide sequence ID" value="NZ_CAACYI010000001.1"/>
</dbReference>
<evidence type="ECO:0000256" key="1">
    <source>
        <dbReference type="ARBA" id="ARBA00000968"/>
    </source>
</evidence>
<proteinExistence type="predicted"/>
<dbReference type="EMBL" id="CAACYI010000001">
    <property type="protein sequence ID" value="VFB16023.1"/>
    <property type="molecule type" value="Genomic_DNA"/>
</dbReference>
<dbReference type="PANTHER" id="PTHR21098:SF0">
    <property type="entry name" value="RIBOFLAVIN SYNTHASE"/>
    <property type="match status" value="1"/>
</dbReference>
<dbReference type="InterPro" id="IPR001783">
    <property type="entry name" value="Lumazine-bd"/>
</dbReference>
<dbReference type="AlphaFoldDB" id="A0A8H2M659"/>
<dbReference type="PANTHER" id="PTHR21098">
    <property type="entry name" value="RIBOFLAVIN SYNTHASE ALPHA CHAIN"/>
    <property type="match status" value="1"/>
</dbReference>
<comment type="catalytic activity">
    <reaction evidence="1">
        <text>2 6,7-dimethyl-8-(1-D-ribityl)lumazine + H(+) = 5-amino-6-(D-ribitylamino)uracil + riboflavin</text>
        <dbReference type="Rhea" id="RHEA:20772"/>
        <dbReference type="ChEBI" id="CHEBI:15378"/>
        <dbReference type="ChEBI" id="CHEBI:15934"/>
        <dbReference type="ChEBI" id="CHEBI:57986"/>
        <dbReference type="ChEBI" id="CHEBI:58201"/>
        <dbReference type="EC" id="2.5.1.9"/>
    </reaction>
</comment>
<dbReference type="SUPFAM" id="SSF63380">
    <property type="entry name" value="Riboflavin synthase domain-like"/>
    <property type="match status" value="2"/>
</dbReference>
<evidence type="ECO:0000256" key="9">
    <source>
        <dbReference type="NCBIfam" id="TIGR00187"/>
    </source>
</evidence>
<evidence type="ECO:0000256" key="7">
    <source>
        <dbReference type="ARBA" id="ARBA00022679"/>
    </source>
</evidence>
<gene>
    <name evidence="12" type="primary">ribE</name>
    <name evidence="12" type="ORF">NCTC13150_00537</name>
</gene>
<evidence type="ECO:0000313" key="12">
    <source>
        <dbReference type="EMBL" id="VFB16023.1"/>
    </source>
</evidence>
<protein>
    <recommendedName>
        <fullName evidence="5 9">Riboflavin synthase</fullName>
        <ecNumber evidence="4 9">2.5.1.9</ecNumber>
    </recommendedName>
</protein>
<evidence type="ECO:0000256" key="4">
    <source>
        <dbReference type="ARBA" id="ARBA00012827"/>
    </source>
</evidence>
<dbReference type="InterPro" id="IPR026017">
    <property type="entry name" value="Lumazine-bd_dom"/>
</dbReference>
<organism evidence="12 13">
    <name type="scientific">Urinicoccus massiliensis</name>
    <dbReference type="NCBI Taxonomy" id="1723382"/>
    <lineage>
        <taxon>Bacteria</taxon>
        <taxon>Bacillati</taxon>
        <taxon>Bacillota</taxon>
        <taxon>Tissierellia</taxon>
        <taxon>Tissierellales</taxon>
        <taxon>Peptoniphilaceae</taxon>
        <taxon>Urinicoccus</taxon>
    </lineage>
</organism>
<dbReference type="InterPro" id="IPR017938">
    <property type="entry name" value="Riboflavin_synthase-like_b-brl"/>
</dbReference>
<evidence type="ECO:0000256" key="2">
    <source>
        <dbReference type="ARBA" id="ARBA00002803"/>
    </source>
</evidence>
<dbReference type="CDD" id="cd00402">
    <property type="entry name" value="Riboflavin_synthase_like"/>
    <property type="match status" value="1"/>
</dbReference>
<dbReference type="NCBIfam" id="NF006767">
    <property type="entry name" value="PRK09289.1"/>
    <property type="match status" value="1"/>
</dbReference>
<dbReference type="NCBIfam" id="NF009566">
    <property type="entry name" value="PRK13020.1"/>
    <property type="match status" value="1"/>
</dbReference>
<sequence length="209" mass="23122">MFTGIIEEIGQVTSLQTTSNGKRLTVTCQRVLEGTQLGDSIAVNGVCITVVTLTPTSFQGDVMEVTLRKSNLKNLQVGSKVHLERALNLQTRLGGHMVSGHIDTVIQVSRIQDRQGQFYMTLLIPPGYRKYMIPQGSICLDGVSLTIADLTESHVTVSLIPESKKRTNFTHLRVGDFINLECDLIGKYVENMVKDQEGNSLADYIKYGF</sequence>
<evidence type="ECO:0000256" key="10">
    <source>
        <dbReference type="PROSITE-ProRule" id="PRU00524"/>
    </source>
</evidence>
<comment type="caution">
    <text evidence="12">The sequence shown here is derived from an EMBL/GenBank/DDBJ whole genome shotgun (WGS) entry which is preliminary data.</text>
</comment>
<keyword evidence="13" id="KW-1185">Reference proteome</keyword>
<name>A0A8H2M659_9FIRM</name>
<evidence type="ECO:0000259" key="11">
    <source>
        <dbReference type="PROSITE" id="PS51177"/>
    </source>
</evidence>
<feature type="repeat" description="Lumazine-binding" evidence="10">
    <location>
        <begin position="1"/>
        <end position="96"/>
    </location>
</feature>
<feature type="domain" description="Lumazine-binding" evidence="11">
    <location>
        <begin position="97"/>
        <end position="193"/>
    </location>
</feature>
<dbReference type="GO" id="GO:0009231">
    <property type="term" value="P:riboflavin biosynthetic process"/>
    <property type="evidence" value="ECO:0007669"/>
    <property type="project" value="UniProtKB-KW"/>
</dbReference>
<dbReference type="FunFam" id="2.40.30.20:FF:000003">
    <property type="entry name" value="Riboflavin synthase, alpha subunit"/>
    <property type="match status" value="1"/>
</dbReference>
<keyword evidence="8" id="KW-0677">Repeat</keyword>
<dbReference type="Proteomes" id="UP000377798">
    <property type="component" value="Unassembled WGS sequence"/>
</dbReference>
<evidence type="ECO:0000256" key="6">
    <source>
        <dbReference type="ARBA" id="ARBA00022619"/>
    </source>
</evidence>
<accession>A0A8H2M659</accession>
<keyword evidence="6" id="KW-0686">Riboflavin biosynthesis</keyword>
<dbReference type="EC" id="2.5.1.9" evidence="4 9"/>
<comment type="function">
    <text evidence="2">Catalyzes the dismutation of two molecules of 6,7-dimethyl-8-ribityllumazine, resulting in the formation of riboflavin and 5-amino-6-(D-ribitylamino)uracil.</text>
</comment>
<dbReference type="Pfam" id="PF00677">
    <property type="entry name" value="Lum_binding"/>
    <property type="match status" value="2"/>
</dbReference>